<organism evidence="1 2">
    <name type="scientific">Phytophthora megakarya</name>
    <dbReference type="NCBI Taxonomy" id="4795"/>
    <lineage>
        <taxon>Eukaryota</taxon>
        <taxon>Sar</taxon>
        <taxon>Stramenopiles</taxon>
        <taxon>Oomycota</taxon>
        <taxon>Peronosporomycetes</taxon>
        <taxon>Peronosporales</taxon>
        <taxon>Peronosporaceae</taxon>
        <taxon>Phytophthora</taxon>
    </lineage>
</organism>
<sequence length="108" mass="12600">MTRRVLDMLTLANPDHERCVVLSGFWEYFERTWIDGYDVELWSVHAKEIKPIARSNDPMEQFNRVLRTRVPTHQSMATFVTTINQISSKHLQQLADITRGQGSVCHSR</sequence>
<reference evidence="2" key="1">
    <citation type="submission" date="2017-03" db="EMBL/GenBank/DDBJ databases">
        <title>Phytopthora megakarya and P. palmivora, two closely related causual agents of cacao black pod achieved similar genome size and gene model numbers by different mechanisms.</title>
        <authorList>
            <person name="Ali S."/>
            <person name="Shao J."/>
            <person name="Larry D.J."/>
            <person name="Kronmiller B."/>
            <person name="Shen D."/>
            <person name="Strem M.D."/>
            <person name="Melnick R.L."/>
            <person name="Guiltinan M.J."/>
            <person name="Tyler B.M."/>
            <person name="Meinhardt L.W."/>
            <person name="Bailey B.A."/>
        </authorList>
    </citation>
    <scope>NUCLEOTIDE SEQUENCE [LARGE SCALE GENOMIC DNA]</scope>
    <source>
        <strain evidence="2">zdho120</strain>
    </source>
</reference>
<accession>A0A225W3J1</accession>
<dbReference type="Proteomes" id="UP000198211">
    <property type="component" value="Unassembled WGS sequence"/>
</dbReference>
<evidence type="ECO:0000313" key="1">
    <source>
        <dbReference type="EMBL" id="OWZ12323.1"/>
    </source>
</evidence>
<dbReference type="EMBL" id="NBNE01001880">
    <property type="protein sequence ID" value="OWZ12323.1"/>
    <property type="molecule type" value="Genomic_DNA"/>
</dbReference>
<protein>
    <submittedName>
        <fullName evidence="1">Uncharacterized protein</fullName>
    </submittedName>
</protein>
<evidence type="ECO:0000313" key="2">
    <source>
        <dbReference type="Proteomes" id="UP000198211"/>
    </source>
</evidence>
<dbReference type="AlphaFoldDB" id="A0A225W3J1"/>
<keyword evidence="2" id="KW-1185">Reference proteome</keyword>
<gene>
    <name evidence="1" type="ORF">PHMEG_00014535</name>
</gene>
<comment type="caution">
    <text evidence="1">The sequence shown here is derived from an EMBL/GenBank/DDBJ whole genome shotgun (WGS) entry which is preliminary data.</text>
</comment>
<proteinExistence type="predicted"/>
<dbReference type="OrthoDB" id="10430724at2759"/>
<name>A0A225W3J1_9STRA</name>